<comment type="caution">
    <text evidence="9">The sequence shown here is derived from an EMBL/GenBank/DDBJ whole genome shotgun (WGS) entry which is preliminary data.</text>
</comment>
<keyword evidence="2" id="KW-0813">Transport</keyword>
<keyword evidence="8" id="KW-0472">Membrane</keyword>
<gene>
    <name evidence="9" type="ORF">ILYODFUR_023259</name>
</gene>
<reference evidence="9 10" key="1">
    <citation type="submission" date="2021-06" db="EMBL/GenBank/DDBJ databases">
        <authorList>
            <person name="Palmer J.M."/>
        </authorList>
    </citation>
    <scope>NUCLEOTIDE SEQUENCE [LARGE SCALE GENOMIC DNA]</scope>
    <source>
        <strain evidence="10">if_2019</strain>
        <tissue evidence="9">Muscle</tissue>
    </source>
</reference>
<comment type="subcellular location">
    <subcellularLocation>
        <location evidence="1">Cell membrane</location>
        <topology evidence="1">Multi-pass membrane protein</topology>
    </subcellularLocation>
</comment>
<evidence type="ECO:0000313" key="10">
    <source>
        <dbReference type="Proteomes" id="UP001482620"/>
    </source>
</evidence>
<evidence type="ECO:0000256" key="5">
    <source>
        <dbReference type="ARBA" id="ARBA00023053"/>
    </source>
</evidence>
<accession>A0ABV0UJU4</accession>
<protein>
    <submittedName>
        <fullName evidence="9">Uncharacterized protein</fullName>
    </submittedName>
</protein>
<evidence type="ECO:0000256" key="7">
    <source>
        <dbReference type="ARBA" id="ARBA00023201"/>
    </source>
</evidence>
<keyword evidence="6" id="KW-0406">Ion transport</keyword>
<dbReference type="Proteomes" id="UP001482620">
    <property type="component" value="Unassembled WGS sequence"/>
</dbReference>
<evidence type="ECO:0000313" key="9">
    <source>
        <dbReference type="EMBL" id="MEQ2245021.1"/>
    </source>
</evidence>
<dbReference type="PANTHER" id="PTHR11819">
    <property type="entry name" value="SOLUTE CARRIER FAMILY 5"/>
    <property type="match status" value="1"/>
</dbReference>
<evidence type="ECO:0000256" key="3">
    <source>
        <dbReference type="ARBA" id="ARBA00022475"/>
    </source>
</evidence>
<keyword evidence="5" id="KW-0915">Sodium</keyword>
<keyword evidence="8" id="KW-0812">Transmembrane</keyword>
<dbReference type="PROSITE" id="PS50283">
    <property type="entry name" value="NA_SOLUT_SYMP_3"/>
    <property type="match status" value="1"/>
</dbReference>
<keyword evidence="8" id="KW-1133">Transmembrane helix</keyword>
<evidence type="ECO:0000256" key="1">
    <source>
        <dbReference type="ARBA" id="ARBA00004651"/>
    </source>
</evidence>
<evidence type="ECO:0000256" key="4">
    <source>
        <dbReference type="ARBA" id="ARBA00022847"/>
    </source>
</evidence>
<keyword evidence="3" id="KW-1003">Cell membrane</keyword>
<keyword evidence="4" id="KW-0769">Symport</keyword>
<proteinExistence type="predicted"/>
<evidence type="ECO:0000256" key="2">
    <source>
        <dbReference type="ARBA" id="ARBA00022448"/>
    </source>
</evidence>
<dbReference type="EMBL" id="JAHRIQ010072156">
    <property type="protein sequence ID" value="MEQ2245021.1"/>
    <property type="molecule type" value="Genomic_DNA"/>
</dbReference>
<evidence type="ECO:0000256" key="8">
    <source>
        <dbReference type="SAM" id="Phobius"/>
    </source>
</evidence>
<evidence type="ECO:0000256" key="6">
    <source>
        <dbReference type="ARBA" id="ARBA00023065"/>
    </source>
</evidence>
<name>A0ABV0UJU4_9TELE</name>
<keyword evidence="7" id="KW-0739">Sodium transport</keyword>
<dbReference type="PANTHER" id="PTHR11819:SF151">
    <property type="entry name" value="SODIUM_GLUCOSE COTRANSPORTER 1"/>
    <property type="match status" value="1"/>
</dbReference>
<organism evidence="9 10">
    <name type="scientific">Ilyodon furcidens</name>
    <name type="common">goldbreast splitfin</name>
    <dbReference type="NCBI Taxonomy" id="33524"/>
    <lineage>
        <taxon>Eukaryota</taxon>
        <taxon>Metazoa</taxon>
        <taxon>Chordata</taxon>
        <taxon>Craniata</taxon>
        <taxon>Vertebrata</taxon>
        <taxon>Euteleostomi</taxon>
        <taxon>Actinopterygii</taxon>
        <taxon>Neopterygii</taxon>
        <taxon>Teleostei</taxon>
        <taxon>Neoteleostei</taxon>
        <taxon>Acanthomorphata</taxon>
        <taxon>Ovalentaria</taxon>
        <taxon>Atherinomorphae</taxon>
        <taxon>Cyprinodontiformes</taxon>
        <taxon>Goodeidae</taxon>
        <taxon>Ilyodon</taxon>
    </lineage>
</organism>
<keyword evidence="10" id="KW-1185">Reference proteome</keyword>
<dbReference type="InterPro" id="IPR001734">
    <property type="entry name" value="Na/solute_symporter"/>
</dbReference>
<sequence>MVWDYFGFSRTSNNTEDESPTAALNNPADISVIVIYFLIVLVVGVWAMVRTNRSTVGGFFLAGRSMVWWPVGILPQNKKKNYHCKDLAAWLGHEQQLLHNFCEAAPDPEKLLAWAKEKKDWTVAKRPKVHL</sequence>
<feature type="transmembrane region" description="Helical" evidence="8">
    <location>
        <begin position="30"/>
        <end position="49"/>
    </location>
</feature>